<dbReference type="Proteomes" id="UP000310636">
    <property type="component" value="Unassembled WGS sequence"/>
</dbReference>
<feature type="transmembrane region" description="Helical" evidence="6">
    <location>
        <begin position="255"/>
        <end position="288"/>
    </location>
</feature>
<dbReference type="PANTHER" id="PTHR32196:SF63">
    <property type="entry name" value="INNER MEMBRANE ABC TRANSPORTER PERMEASE PROTEIN YJFF"/>
    <property type="match status" value="1"/>
</dbReference>
<evidence type="ECO:0000256" key="1">
    <source>
        <dbReference type="ARBA" id="ARBA00004651"/>
    </source>
</evidence>
<evidence type="ECO:0000256" key="2">
    <source>
        <dbReference type="ARBA" id="ARBA00022475"/>
    </source>
</evidence>
<dbReference type="AlphaFoldDB" id="A0A4S4BFZ2"/>
<dbReference type="EMBL" id="SSOB01000058">
    <property type="protein sequence ID" value="THF73302.1"/>
    <property type="molecule type" value="Genomic_DNA"/>
</dbReference>
<feature type="transmembrane region" description="Helical" evidence="6">
    <location>
        <begin position="166"/>
        <end position="190"/>
    </location>
</feature>
<keyword evidence="3 6" id="KW-0812">Transmembrane</keyword>
<keyword evidence="2" id="KW-1003">Cell membrane</keyword>
<evidence type="ECO:0000256" key="3">
    <source>
        <dbReference type="ARBA" id="ARBA00022692"/>
    </source>
</evidence>
<dbReference type="GO" id="GO:0005886">
    <property type="term" value="C:plasma membrane"/>
    <property type="evidence" value="ECO:0007669"/>
    <property type="project" value="UniProtKB-SubCell"/>
</dbReference>
<dbReference type="Pfam" id="PF02653">
    <property type="entry name" value="BPD_transp_2"/>
    <property type="match status" value="1"/>
</dbReference>
<dbReference type="NCBIfam" id="NF008630">
    <property type="entry name" value="PRK11618.1"/>
    <property type="match status" value="1"/>
</dbReference>
<evidence type="ECO:0000313" key="7">
    <source>
        <dbReference type="EMBL" id="THF73302.1"/>
    </source>
</evidence>
<dbReference type="InterPro" id="IPR001851">
    <property type="entry name" value="ABC_transp_permease"/>
</dbReference>
<dbReference type="PANTHER" id="PTHR32196">
    <property type="entry name" value="ABC TRANSPORTER PERMEASE PROTEIN YPHD-RELATED-RELATED"/>
    <property type="match status" value="1"/>
</dbReference>
<gene>
    <name evidence="7" type="primary">yjfF</name>
    <name evidence="7" type="ORF">E6C55_29725</name>
</gene>
<dbReference type="RefSeq" id="WP_136373473.1">
    <property type="nucleotide sequence ID" value="NZ_SSOB01000058.1"/>
</dbReference>
<evidence type="ECO:0000256" key="5">
    <source>
        <dbReference type="ARBA" id="ARBA00023136"/>
    </source>
</evidence>
<feature type="transmembrane region" description="Helical" evidence="6">
    <location>
        <begin position="55"/>
        <end position="86"/>
    </location>
</feature>
<dbReference type="GO" id="GO:0022857">
    <property type="term" value="F:transmembrane transporter activity"/>
    <property type="evidence" value="ECO:0007669"/>
    <property type="project" value="InterPro"/>
</dbReference>
<keyword evidence="8" id="KW-1185">Reference proteome</keyword>
<organism evidence="7 8">
    <name type="scientific">Cohnella fermenti</name>
    <dbReference type="NCBI Taxonomy" id="2565925"/>
    <lineage>
        <taxon>Bacteria</taxon>
        <taxon>Bacillati</taxon>
        <taxon>Bacillota</taxon>
        <taxon>Bacilli</taxon>
        <taxon>Bacillales</taxon>
        <taxon>Paenibacillaceae</taxon>
        <taxon>Cohnella</taxon>
    </lineage>
</organism>
<feature type="transmembrane region" description="Helical" evidence="6">
    <location>
        <begin position="98"/>
        <end position="118"/>
    </location>
</feature>
<evidence type="ECO:0000256" key="6">
    <source>
        <dbReference type="SAM" id="Phobius"/>
    </source>
</evidence>
<feature type="transmembrane region" description="Helical" evidence="6">
    <location>
        <begin position="300"/>
        <end position="322"/>
    </location>
</feature>
<evidence type="ECO:0000313" key="8">
    <source>
        <dbReference type="Proteomes" id="UP000310636"/>
    </source>
</evidence>
<evidence type="ECO:0000256" key="4">
    <source>
        <dbReference type="ARBA" id="ARBA00022989"/>
    </source>
</evidence>
<keyword evidence="5 6" id="KW-0472">Membrane</keyword>
<proteinExistence type="predicted"/>
<accession>A0A4S4BFZ2</accession>
<dbReference type="CDD" id="cd06579">
    <property type="entry name" value="TM_PBP1_transp_AraH_like"/>
    <property type="match status" value="1"/>
</dbReference>
<feature type="transmembrane region" description="Helical" evidence="6">
    <location>
        <begin position="20"/>
        <end position="43"/>
    </location>
</feature>
<reference evidence="7 8" key="1">
    <citation type="submission" date="2019-04" db="EMBL/GenBank/DDBJ databases">
        <title>Cohnella sp. nov. isolated from preserved vegetables.</title>
        <authorList>
            <person name="Lin S.-Y."/>
            <person name="Hung M.-H."/>
            <person name="Young C.-C."/>
        </authorList>
    </citation>
    <scope>NUCLEOTIDE SEQUENCE [LARGE SCALE GENOMIC DNA]</scope>
    <source>
        <strain evidence="7 8">CC-MHH1044</strain>
    </source>
</reference>
<comment type="caution">
    <text evidence="7">The sequence shown here is derived from an EMBL/GenBank/DDBJ whole genome shotgun (WGS) entry which is preliminary data.</text>
</comment>
<feature type="transmembrane region" description="Helical" evidence="6">
    <location>
        <begin position="124"/>
        <end position="145"/>
    </location>
</feature>
<protein>
    <submittedName>
        <fullName evidence="7">Sugar ABC transporter permease YjfF</fullName>
    </submittedName>
</protein>
<feature type="transmembrane region" description="Helical" evidence="6">
    <location>
        <begin position="221"/>
        <end position="243"/>
    </location>
</feature>
<comment type="subcellular location">
    <subcellularLocation>
        <location evidence="1">Cell membrane</location>
        <topology evidence="1">Multi-pass membrane protein</topology>
    </subcellularLocation>
</comment>
<sequence>MKLERMRLGLRINQNNIIIFSTLLLILLLYGAGSVLYTGFFSWQVFFNLFIDNAYLIIVATGLAFVIITGGIDLSVASVVAFISVVSASLLQQGMNAYAVMAICLIIGILFGAAQGYLIQRFDLHPWIVTLAGMFLARGASYFITTQSIVIENPTYLSISKYKIHLVGSNFISVSVIIALVVVALAVYAAKYTEFGRAVFAVGGSEKSSVLMGLPVPRITVLVYTISGFCSALGGIVFTFYMLSGYNLHLMGMEMDAIAACVIGGILLTGGFGYLVGPLLGVICSGIIQTIVMFQGTLSSWWTKIAVGFLLFLFILLQRVIVIRRQRRRVINHGSTMTPPQLQPLTNAEYSKL</sequence>
<name>A0A4S4BFZ2_9BACL</name>
<dbReference type="OrthoDB" id="9813906at2"/>
<keyword evidence="4 6" id="KW-1133">Transmembrane helix</keyword>